<dbReference type="PROSITE" id="PS00107">
    <property type="entry name" value="PROTEIN_KINASE_ATP"/>
    <property type="match status" value="1"/>
</dbReference>
<dbReference type="SMART" id="SM00220">
    <property type="entry name" value="S_TKc"/>
    <property type="match status" value="1"/>
</dbReference>
<dbReference type="RefSeq" id="XP_019616595.1">
    <property type="nucleotide sequence ID" value="XM_019761036.1"/>
</dbReference>
<dbReference type="InterPro" id="IPR011009">
    <property type="entry name" value="Kinase-like_dom_sf"/>
</dbReference>
<evidence type="ECO:0000256" key="2">
    <source>
        <dbReference type="ARBA" id="ARBA00022840"/>
    </source>
</evidence>
<evidence type="ECO:0000256" key="3">
    <source>
        <dbReference type="PROSITE-ProRule" id="PRU10141"/>
    </source>
</evidence>
<evidence type="ECO:0000313" key="5">
    <source>
        <dbReference type="Proteomes" id="UP000515135"/>
    </source>
</evidence>
<name>A0A6P4XJ86_BRABE</name>
<organism evidence="5 6">
    <name type="scientific">Branchiostoma belcheri</name>
    <name type="common">Amphioxus</name>
    <dbReference type="NCBI Taxonomy" id="7741"/>
    <lineage>
        <taxon>Eukaryota</taxon>
        <taxon>Metazoa</taxon>
        <taxon>Chordata</taxon>
        <taxon>Cephalochordata</taxon>
        <taxon>Leptocardii</taxon>
        <taxon>Amphioxiformes</taxon>
        <taxon>Branchiostomatidae</taxon>
        <taxon>Branchiostoma</taxon>
    </lineage>
</organism>
<dbReference type="GO" id="GO:0005524">
    <property type="term" value="F:ATP binding"/>
    <property type="evidence" value="ECO:0007669"/>
    <property type="project" value="UniProtKB-UniRule"/>
</dbReference>
<sequence>MARAPLTKEEIEKLNNIADVFKLLTIHGIPFEGVTDVKGAQRLLMAKYYQQSGATMRKPGDGAVVMAGALDVDKKRRKELLSLLSSIQGFLRSLEPDVIQQLDFRCGHGGSVRAVLGYCEHKLRKDDCPILVAGETSAGKSTLLNVLLGEPLLPTSVLSTTSIICELKHGRPQRAVFHRKGHGPATRSRQETVLLDGSTEENMKKLSDKVHLKGEERETAPDYEKVEIYWPLALLEGGIFIVDSPGVGESKLMDGLVSQYIGQACAFIYVLNSSNAGGVQPGKLQSLLANCREKHPEDMQLFDPKTAVFVCNKWDQVPDKEREQVRAEIIRQLEKHWSRNYKLDPKSQVFCLSATEAEKAQEVGYVAEDLEQLLEGIDALLPQSLRHKLTMQYCIIVKVVQELHKILKVKLHNAHKTKEQREAEAKSIRVRLEMFKQYADEVMQRLDEQLQQHIADANHDLLNNLCSDEMREEIVEEAMKQAPTLTKEEEKDWKGVRSTTVNLVSHLIEEKVQAWDSTNMYFDRMEHNLIDNFKKEFHLIEDRHHEEIQKALDPDLKTGPAKKKNRVTADDDDLSMPTGGKIALGVTAPLWIPLTVATGLSALVLALPVVAFVAAKENISEALERSRFIKMYRNEESRKRYFEDLTSKALNGISEDRELQSSLVEKRLSKPIAILNNLKEAIPNLVAADKNLLDVLAAESRGQDFLLSLYLPLVKGCRTLQGQMEMFELKFLSSCKNNLDKILNDKTQKIGSGQFGDVFKVKVSRGKKTVDAAIKVAKEPITVNNVTSFLQEKNNLRFLNHANVLEYYATATAIHEDYVRVGIVTELCQATLMEWLQSYKERTPARWGDETQDMYGMYIGAFLNIREIGTQLCEGLSYIHGEGYIHRDLKADNILVTAGGIVKLADLGLTKKMVDQTGTMCGTPVYAAPEVFAENMDYDQSADIYSLGFVLLEIWYGVPVYEDQVFLKKITEKADLPSQLFLSYLLPPIQQWQKLIKKCFNKDKDSRPSALVCLKELKGMKLPGFQPQ</sequence>
<evidence type="ECO:0000259" key="4">
    <source>
        <dbReference type="PROSITE" id="PS50011"/>
    </source>
</evidence>
<dbReference type="PROSITE" id="PS50011">
    <property type="entry name" value="PROTEIN_KINASE_DOM"/>
    <property type="match status" value="1"/>
</dbReference>
<evidence type="ECO:0000256" key="1">
    <source>
        <dbReference type="ARBA" id="ARBA00022741"/>
    </source>
</evidence>
<keyword evidence="5" id="KW-1185">Reference proteome</keyword>
<dbReference type="AlphaFoldDB" id="A0A6P4XJ86"/>
<dbReference type="Proteomes" id="UP000515135">
    <property type="component" value="Unplaced"/>
</dbReference>
<dbReference type="CDD" id="cd14014">
    <property type="entry name" value="STKc_PknB_like"/>
    <property type="match status" value="1"/>
</dbReference>
<dbReference type="PROSITE" id="PS00108">
    <property type="entry name" value="PROTEIN_KINASE_ST"/>
    <property type="match status" value="1"/>
</dbReference>
<dbReference type="InterPro" id="IPR027417">
    <property type="entry name" value="P-loop_NTPase"/>
</dbReference>
<protein>
    <submittedName>
        <fullName evidence="6">Uncharacterized protein LOC109464099</fullName>
    </submittedName>
</protein>
<keyword evidence="1 3" id="KW-0547">Nucleotide-binding</keyword>
<keyword evidence="2 3" id="KW-0067">ATP-binding</keyword>
<dbReference type="InterPro" id="IPR000719">
    <property type="entry name" value="Prot_kinase_dom"/>
</dbReference>
<dbReference type="KEGG" id="bbel:109464099"/>
<dbReference type="Gene3D" id="3.40.50.300">
    <property type="entry name" value="P-loop containing nucleotide triphosphate hydrolases"/>
    <property type="match status" value="1"/>
</dbReference>
<dbReference type="GO" id="GO:0004672">
    <property type="term" value="F:protein kinase activity"/>
    <property type="evidence" value="ECO:0007669"/>
    <property type="project" value="InterPro"/>
</dbReference>
<dbReference type="InterPro" id="IPR008271">
    <property type="entry name" value="Ser/Thr_kinase_AS"/>
</dbReference>
<dbReference type="OrthoDB" id="4062651at2759"/>
<dbReference type="SUPFAM" id="SSF52540">
    <property type="entry name" value="P-loop containing nucleoside triphosphate hydrolases"/>
    <property type="match status" value="1"/>
</dbReference>
<dbReference type="GeneID" id="109464099"/>
<dbReference type="PANTHER" id="PTHR26392:SF92">
    <property type="entry name" value="PROTEIN KINASE DOMAIN-CONTAINING PROTEIN"/>
    <property type="match status" value="1"/>
</dbReference>
<dbReference type="Pfam" id="PF00350">
    <property type="entry name" value="Dynamin_N"/>
    <property type="match status" value="1"/>
</dbReference>
<dbReference type="InterPro" id="IPR045063">
    <property type="entry name" value="Dynamin_N"/>
</dbReference>
<proteinExistence type="predicted"/>
<dbReference type="InterPro" id="IPR017441">
    <property type="entry name" value="Protein_kinase_ATP_BS"/>
</dbReference>
<accession>A0A6P4XJ86</accession>
<feature type="binding site" evidence="3">
    <location>
        <position position="775"/>
    </location>
    <ligand>
        <name>ATP</name>
        <dbReference type="ChEBI" id="CHEBI:30616"/>
    </ligand>
</feature>
<feature type="domain" description="Protein kinase" evidence="4">
    <location>
        <begin position="744"/>
        <end position="1025"/>
    </location>
</feature>
<gene>
    <name evidence="6" type="primary">LOC109464099</name>
</gene>
<dbReference type="Pfam" id="PF00069">
    <property type="entry name" value="Pkinase"/>
    <property type="match status" value="1"/>
</dbReference>
<dbReference type="Gene3D" id="1.10.510.10">
    <property type="entry name" value="Transferase(Phosphotransferase) domain 1"/>
    <property type="match status" value="1"/>
</dbReference>
<dbReference type="PANTHER" id="PTHR26392">
    <property type="entry name" value="MITOGEN-ACTIVATED PROTEIN KINASE KINASE KINASE 7-RELATED"/>
    <property type="match status" value="1"/>
</dbReference>
<evidence type="ECO:0000313" key="6">
    <source>
        <dbReference type="RefSeq" id="XP_019616595.1"/>
    </source>
</evidence>
<dbReference type="SUPFAM" id="SSF56112">
    <property type="entry name" value="Protein kinase-like (PK-like)"/>
    <property type="match status" value="1"/>
</dbReference>
<reference evidence="6" key="1">
    <citation type="submission" date="2025-08" db="UniProtKB">
        <authorList>
            <consortium name="RefSeq"/>
        </authorList>
    </citation>
    <scope>IDENTIFICATION</scope>
    <source>
        <tissue evidence="6">Gonad</tissue>
    </source>
</reference>